<evidence type="ECO:0000256" key="1">
    <source>
        <dbReference type="ARBA" id="ARBA00008390"/>
    </source>
</evidence>
<sequence length="189" mass="21056">MLGGSMAHCGKVVDVHCHSLQPTLVKENPDLLENMDFNGTWQVYAQENYEEFLRAMELPADVIKMAKDIKPITEIKQNGNDFVVTSKTPGKTVTNSFTVGKEAEITTMDGKKIKCVVNLEGGKLVCKTGKFCHIQELKGGEMVEVQYILPELTLSYTHQLSKTRYNLNVLTSNVCVIILNSVIYLQATN</sequence>
<dbReference type="PROSITE" id="PS00214">
    <property type="entry name" value="FABP"/>
    <property type="match status" value="1"/>
</dbReference>
<dbReference type="InterPro" id="IPR000463">
    <property type="entry name" value="Fatty_acid-bd"/>
</dbReference>
<evidence type="ECO:0000259" key="2">
    <source>
        <dbReference type="PROSITE" id="PS00214"/>
    </source>
</evidence>
<dbReference type="SUPFAM" id="SSF50814">
    <property type="entry name" value="Lipocalins"/>
    <property type="match status" value="1"/>
</dbReference>
<evidence type="ECO:0000313" key="3">
    <source>
        <dbReference type="Ensembl" id="ENSDLAP00005014933.1"/>
    </source>
</evidence>
<accession>A0A8C4E9B1</accession>
<dbReference type="Ensembl" id="ENSDLAT00005016218.2">
    <property type="protein sequence ID" value="ENSDLAP00005014933.1"/>
    <property type="gene ID" value="ENSDLAG00005007393.2"/>
</dbReference>
<organism evidence="3 4">
    <name type="scientific">Dicentrarchus labrax</name>
    <name type="common">European seabass</name>
    <name type="synonym">Morone labrax</name>
    <dbReference type="NCBI Taxonomy" id="13489"/>
    <lineage>
        <taxon>Eukaryota</taxon>
        <taxon>Metazoa</taxon>
        <taxon>Chordata</taxon>
        <taxon>Craniata</taxon>
        <taxon>Vertebrata</taxon>
        <taxon>Euteleostomi</taxon>
        <taxon>Actinopterygii</taxon>
        <taxon>Neopterygii</taxon>
        <taxon>Teleostei</taxon>
        <taxon>Neoteleostei</taxon>
        <taxon>Acanthomorphata</taxon>
        <taxon>Eupercaria</taxon>
        <taxon>Moronidae</taxon>
        <taxon>Dicentrarchus</taxon>
    </lineage>
</organism>
<dbReference type="GO" id="GO:0008289">
    <property type="term" value="F:lipid binding"/>
    <property type="evidence" value="ECO:0007669"/>
    <property type="project" value="InterPro"/>
</dbReference>
<feature type="domain" description="Cytosolic fatty-acid binding proteins" evidence="2">
    <location>
        <begin position="39"/>
        <end position="56"/>
    </location>
</feature>
<comment type="similarity">
    <text evidence="1">Belongs to the calycin superfamily. Fatty-acid binding protein (FABP) family.</text>
</comment>
<reference evidence="3" key="2">
    <citation type="submission" date="2025-09" db="UniProtKB">
        <authorList>
            <consortium name="Ensembl"/>
        </authorList>
    </citation>
    <scope>IDENTIFICATION</scope>
</reference>
<protein>
    <recommendedName>
        <fullName evidence="2">Cytosolic fatty-acid binding proteins domain-containing protein</fullName>
    </recommendedName>
</protein>
<dbReference type="GeneTree" id="ENSGT00940000164147"/>
<dbReference type="Pfam" id="PF14651">
    <property type="entry name" value="Lipocalin_7"/>
    <property type="match status" value="1"/>
</dbReference>
<dbReference type="PRINTS" id="PR00178">
    <property type="entry name" value="FATTYACIDBP"/>
</dbReference>
<dbReference type="AlphaFoldDB" id="A0A8C4E9B1"/>
<dbReference type="PANTHER" id="PTHR11955">
    <property type="entry name" value="FATTY ACID BINDING PROTEIN"/>
    <property type="match status" value="1"/>
</dbReference>
<name>A0A8C4E9B1_DICLA</name>
<evidence type="ECO:0000313" key="4">
    <source>
        <dbReference type="Proteomes" id="UP000694389"/>
    </source>
</evidence>
<proteinExistence type="inferred from homology"/>
<dbReference type="Proteomes" id="UP000694389">
    <property type="component" value="Unassembled WGS sequence"/>
</dbReference>
<keyword evidence="4" id="KW-1185">Reference proteome</keyword>
<dbReference type="InterPro" id="IPR012674">
    <property type="entry name" value="Calycin"/>
</dbReference>
<dbReference type="Gene3D" id="2.40.128.20">
    <property type="match status" value="1"/>
</dbReference>
<dbReference type="InterPro" id="IPR031259">
    <property type="entry name" value="ILBP"/>
</dbReference>
<reference evidence="3" key="1">
    <citation type="submission" date="2025-08" db="UniProtKB">
        <authorList>
            <consortium name="Ensembl"/>
        </authorList>
    </citation>
    <scope>IDENTIFICATION</scope>
</reference>